<dbReference type="Gene3D" id="2.140.10.10">
    <property type="entry name" value="Quinoprotein alcohol dehydrogenase-like superfamily"/>
    <property type="match status" value="2"/>
</dbReference>
<reference evidence="12 13" key="1">
    <citation type="submission" date="2019-04" db="EMBL/GenBank/DDBJ databases">
        <title>Complete genome sequence of Agrobacterium tumefaciens CFBP7129.</title>
        <authorList>
            <person name="Haryono M."/>
            <person name="Lin Y.-C."/>
            <person name="Lai E.-M."/>
            <person name="Kuo C.-H."/>
        </authorList>
    </citation>
    <scope>NUCLEOTIDE SEQUENCE [LARGE SCALE GENOMIC DNA]</scope>
    <source>
        <strain evidence="12 13">CFBP7129</strain>
    </source>
</reference>
<evidence type="ECO:0000256" key="7">
    <source>
        <dbReference type="ARBA" id="ARBA00022989"/>
    </source>
</evidence>
<keyword evidence="9 10" id="KW-0472">Membrane</keyword>
<keyword evidence="7 10" id="KW-1133">Transmembrane helix</keyword>
<dbReference type="NCBIfam" id="TIGR03074">
    <property type="entry name" value="PQQ_membr_DH"/>
    <property type="match status" value="1"/>
</dbReference>
<evidence type="ECO:0000256" key="6">
    <source>
        <dbReference type="ARBA" id="ARBA00022891"/>
    </source>
</evidence>
<evidence type="ECO:0000256" key="10">
    <source>
        <dbReference type="SAM" id="Phobius"/>
    </source>
</evidence>
<feature type="domain" description="Pyrrolo-quinoline quinone repeat" evidence="11">
    <location>
        <begin position="177"/>
        <end position="783"/>
    </location>
</feature>
<dbReference type="InterPro" id="IPR017511">
    <property type="entry name" value="PQQ_mDH"/>
</dbReference>
<evidence type="ECO:0000256" key="4">
    <source>
        <dbReference type="ARBA" id="ARBA00022475"/>
    </source>
</evidence>
<dbReference type="EMBL" id="CP039923">
    <property type="protein sequence ID" value="QCL97567.1"/>
    <property type="molecule type" value="Genomic_DNA"/>
</dbReference>
<dbReference type="GO" id="GO:0048038">
    <property type="term" value="F:quinone binding"/>
    <property type="evidence" value="ECO:0007669"/>
    <property type="project" value="InterPro"/>
</dbReference>
<dbReference type="EC" id="1.1.-.-" evidence="12"/>
<proteinExistence type="inferred from homology"/>
<dbReference type="GO" id="GO:0016614">
    <property type="term" value="F:oxidoreductase activity, acting on CH-OH group of donors"/>
    <property type="evidence" value="ECO:0007669"/>
    <property type="project" value="InterPro"/>
</dbReference>
<evidence type="ECO:0000256" key="8">
    <source>
        <dbReference type="ARBA" id="ARBA00023002"/>
    </source>
</evidence>
<dbReference type="CDD" id="cd10280">
    <property type="entry name" value="PQQ_mGDH"/>
    <property type="match status" value="1"/>
</dbReference>
<dbReference type="InterPro" id="IPR018391">
    <property type="entry name" value="PQQ_b-propeller_rpt"/>
</dbReference>
<evidence type="ECO:0000256" key="5">
    <source>
        <dbReference type="ARBA" id="ARBA00022692"/>
    </source>
</evidence>
<dbReference type="InterPro" id="IPR002372">
    <property type="entry name" value="PQQ_rpt_dom"/>
</dbReference>
<keyword evidence="6" id="KW-0634">PQQ</keyword>
<dbReference type="AlphaFoldDB" id="A0A4D7YP22"/>
<protein>
    <submittedName>
        <fullName evidence="12">Membrane-bound PQQ-dependent dehydrogenase, glucose/quinate/shikimate family</fullName>
        <ecNumber evidence="12">1.1.-.-</ecNumber>
    </submittedName>
</protein>
<name>A0A4D7YP22_AGRTU</name>
<keyword evidence="8 12" id="KW-0560">Oxidoreductase</keyword>
<feature type="transmembrane region" description="Helical" evidence="10">
    <location>
        <begin position="95"/>
        <end position="119"/>
    </location>
</feature>
<feature type="transmembrane region" description="Helical" evidence="10">
    <location>
        <begin position="131"/>
        <end position="151"/>
    </location>
</feature>
<dbReference type="PANTHER" id="PTHR32303:SF4">
    <property type="entry name" value="QUINOPROTEIN GLUCOSE DEHYDROGENASE"/>
    <property type="match status" value="1"/>
</dbReference>
<evidence type="ECO:0000313" key="13">
    <source>
        <dbReference type="Proteomes" id="UP000298649"/>
    </source>
</evidence>
<comment type="cofactor">
    <cofactor evidence="1">
        <name>pyrroloquinoline quinone</name>
        <dbReference type="ChEBI" id="CHEBI:58442"/>
    </cofactor>
</comment>
<feature type="transmembrane region" description="Helical" evidence="10">
    <location>
        <begin position="20"/>
        <end position="37"/>
    </location>
</feature>
<evidence type="ECO:0000256" key="1">
    <source>
        <dbReference type="ARBA" id="ARBA00001931"/>
    </source>
</evidence>
<dbReference type="Proteomes" id="UP000298649">
    <property type="component" value="Chromosome linear"/>
</dbReference>
<gene>
    <name evidence="12" type="ORF">CFBP7129_21665</name>
</gene>
<dbReference type="InterPro" id="IPR011047">
    <property type="entry name" value="Quinoprotein_ADH-like_sf"/>
</dbReference>
<comment type="similarity">
    <text evidence="3">Belongs to the bacterial PQQ dehydrogenase family.</text>
</comment>
<sequence>MLTGADKLSKAENSKLGRWALYILGSLFGASGAFFLIEGTQLIFLGGSWYYTLCGIGLLGLAWGLIRSKLFAGPLYAVIFVATLLWAFWESGLDFWPLFARMFIFVVAGAILSFALPSLRRNSGALPETRKYAVVGIVLGLVAIGMFISTFQDRGMYLAKAPTGMVPVTSQTEQKNWDNYGSNAQGERFAALDQVNKTNVQNLEVAWTYRHGDIPDSPNGLGREDLNTPLQIGNHVYLCTPNNNIVALDATTGKQLWKAIIDSQNKTWARCRGIAYFDGTGAAPNRAQAGVLQRENYIPAADPGACPRRILTNTVDTQLIAIDADTGEFCSDFGTGGRVDLKAGMGVIPDQRYKQTSGPTLAGDVVVIGAFVDDNLNVDMPSGVIRAFDVRTGELRWAWDSGNPAVKGAPTADVPYSRSSPNVWAPMSYDSETDLVFLPTGNNSPDVWGGNRDAARDKYSSSIVALHASDGSVAWSFQSVHHDLWDFDVPMQPTLTSFPKDGKQVPAVIFGNKQGMIFVLDRHTGQPLTKVEERPVPAGELMGEHYSPTQPFSVDMPQIGAQKLTEADMWGASPFDQLLCRIDFKSLRNSGMYSPPATDRQLVFPGSLGGFNWGGISVDPTGNTIFVNDLRLGLRMQLAGRTSPDEALPKSVSLPMGGSPYYIKEKSRFLSPLGIPCQEPPFGTVSAIDLHSGKVAWTVPAGGVQDSVVMGVRMTLPIPVGLPTIGGSMATQGGLLFFAATQDYFLRAFDSSNGKLLWKGRLPVGSQSTPISYKSPVTGEQFILISAGGARNSPDRGDYVIAYKLKE</sequence>
<dbReference type="Pfam" id="PF01011">
    <property type="entry name" value="PQQ"/>
    <property type="match status" value="1"/>
</dbReference>
<evidence type="ECO:0000313" key="12">
    <source>
        <dbReference type="EMBL" id="QCL97567.1"/>
    </source>
</evidence>
<dbReference type="GO" id="GO:0030288">
    <property type="term" value="C:outer membrane-bounded periplasmic space"/>
    <property type="evidence" value="ECO:0007669"/>
    <property type="project" value="InterPro"/>
</dbReference>
<organism evidence="12 13">
    <name type="scientific">Agrobacterium tumefaciens</name>
    <dbReference type="NCBI Taxonomy" id="358"/>
    <lineage>
        <taxon>Bacteria</taxon>
        <taxon>Pseudomonadati</taxon>
        <taxon>Pseudomonadota</taxon>
        <taxon>Alphaproteobacteria</taxon>
        <taxon>Hyphomicrobiales</taxon>
        <taxon>Rhizobiaceae</taxon>
        <taxon>Rhizobium/Agrobacterium group</taxon>
        <taxon>Agrobacterium</taxon>
        <taxon>Agrobacterium tumefaciens complex</taxon>
    </lineage>
</organism>
<dbReference type="PROSITE" id="PS00364">
    <property type="entry name" value="BACTERIAL_PQQ_2"/>
    <property type="match status" value="1"/>
</dbReference>
<accession>A0A4D7YP22</accession>
<evidence type="ECO:0000259" key="11">
    <source>
        <dbReference type="Pfam" id="PF01011"/>
    </source>
</evidence>
<feature type="transmembrane region" description="Helical" evidence="10">
    <location>
        <begin position="43"/>
        <end position="63"/>
    </location>
</feature>
<comment type="subcellular location">
    <subcellularLocation>
        <location evidence="2">Cell membrane</location>
        <topology evidence="2">Multi-pass membrane protein</topology>
    </subcellularLocation>
</comment>
<dbReference type="SUPFAM" id="SSF50998">
    <property type="entry name" value="Quinoprotein alcohol dehydrogenase-like"/>
    <property type="match status" value="1"/>
</dbReference>
<dbReference type="PANTHER" id="PTHR32303">
    <property type="entry name" value="QUINOPROTEIN ALCOHOL DEHYDROGENASE (CYTOCHROME C)"/>
    <property type="match status" value="1"/>
</dbReference>
<feature type="transmembrane region" description="Helical" evidence="10">
    <location>
        <begin position="70"/>
        <end position="89"/>
    </location>
</feature>
<evidence type="ECO:0000256" key="2">
    <source>
        <dbReference type="ARBA" id="ARBA00004651"/>
    </source>
</evidence>
<dbReference type="SMART" id="SM00564">
    <property type="entry name" value="PQQ"/>
    <property type="match status" value="6"/>
</dbReference>
<dbReference type="InterPro" id="IPR001479">
    <property type="entry name" value="Quinoprotein_DH_CS"/>
</dbReference>
<keyword evidence="4" id="KW-1003">Cell membrane</keyword>
<evidence type="ECO:0000256" key="3">
    <source>
        <dbReference type="ARBA" id="ARBA00008156"/>
    </source>
</evidence>
<dbReference type="GO" id="GO:0005886">
    <property type="term" value="C:plasma membrane"/>
    <property type="evidence" value="ECO:0007669"/>
    <property type="project" value="UniProtKB-SubCell"/>
</dbReference>
<keyword evidence="5 10" id="KW-0812">Transmembrane</keyword>
<evidence type="ECO:0000256" key="9">
    <source>
        <dbReference type="ARBA" id="ARBA00023136"/>
    </source>
</evidence>